<dbReference type="InterPro" id="IPR004365">
    <property type="entry name" value="NA-bd_OB_tRNA"/>
</dbReference>
<dbReference type="NCBIfam" id="TIGR00594">
    <property type="entry name" value="polc"/>
    <property type="match status" value="1"/>
</dbReference>
<dbReference type="EMBL" id="MHVH01000005">
    <property type="protein sequence ID" value="OHA90405.1"/>
    <property type="molecule type" value="Genomic_DNA"/>
</dbReference>
<dbReference type="EC" id="2.7.7.7" evidence="2"/>
<evidence type="ECO:0000259" key="9">
    <source>
        <dbReference type="SMART" id="SM00481"/>
    </source>
</evidence>
<evidence type="ECO:0000313" key="10">
    <source>
        <dbReference type="EMBL" id="OHA90405.1"/>
    </source>
</evidence>
<dbReference type="SUPFAM" id="SSF89550">
    <property type="entry name" value="PHP domain-like"/>
    <property type="match status" value="1"/>
</dbReference>
<dbReference type="Pfam" id="PF17657">
    <property type="entry name" value="DNA_pol3_finger"/>
    <property type="match status" value="1"/>
</dbReference>
<dbReference type="GO" id="GO:0003887">
    <property type="term" value="F:DNA-directed DNA polymerase activity"/>
    <property type="evidence" value="ECO:0007669"/>
    <property type="project" value="UniProtKB-KW"/>
</dbReference>
<dbReference type="Pfam" id="PF14579">
    <property type="entry name" value="HHH_6"/>
    <property type="match status" value="1"/>
</dbReference>
<dbReference type="Pfam" id="PF01336">
    <property type="entry name" value="tRNA_anti-codon"/>
    <property type="match status" value="1"/>
</dbReference>
<dbReference type="InterPro" id="IPR040982">
    <property type="entry name" value="DNA_pol3_finger"/>
</dbReference>
<dbReference type="PANTHER" id="PTHR32294">
    <property type="entry name" value="DNA POLYMERASE III SUBUNIT ALPHA"/>
    <property type="match status" value="1"/>
</dbReference>
<name>A0A1G2SZI4_9BACT</name>
<evidence type="ECO:0000256" key="5">
    <source>
        <dbReference type="ARBA" id="ARBA00022695"/>
    </source>
</evidence>
<evidence type="ECO:0000313" key="11">
    <source>
        <dbReference type="Proteomes" id="UP000178107"/>
    </source>
</evidence>
<feature type="domain" description="Polymerase/histidinol phosphatase N-terminal" evidence="9">
    <location>
        <begin position="8"/>
        <end position="75"/>
    </location>
</feature>
<dbReference type="Proteomes" id="UP000178107">
    <property type="component" value="Unassembled WGS sequence"/>
</dbReference>
<dbReference type="InterPro" id="IPR004013">
    <property type="entry name" value="PHP_dom"/>
</dbReference>
<dbReference type="Gene3D" id="1.10.10.1600">
    <property type="entry name" value="Bacterial DNA polymerase III alpha subunit, thumb domain"/>
    <property type="match status" value="1"/>
</dbReference>
<dbReference type="GO" id="GO:0006260">
    <property type="term" value="P:DNA replication"/>
    <property type="evidence" value="ECO:0007669"/>
    <property type="project" value="UniProtKB-KW"/>
</dbReference>
<evidence type="ECO:0000256" key="8">
    <source>
        <dbReference type="ARBA" id="ARBA00049244"/>
    </source>
</evidence>
<keyword evidence="6" id="KW-0235">DNA replication</keyword>
<dbReference type="SMART" id="SM00481">
    <property type="entry name" value="POLIIIAc"/>
    <property type="match status" value="1"/>
</dbReference>
<dbReference type="InterPro" id="IPR003141">
    <property type="entry name" value="Pol/His_phosphatase_N"/>
</dbReference>
<dbReference type="CDD" id="cd04485">
    <property type="entry name" value="DnaE_OBF"/>
    <property type="match status" value="1"/>
</dbReference>
<dbReference type="InterPro" id="IPR041931">
    <property type="entry name" value="DNA_pol3_alpha_thumb_dom"/>
</dbReference>
<evidence type="ECO:0000256" key="2">
    <source>
        <dbReference type="ARBA" id="ARBA00012417"/>
    </source>
</evidence>
<dbReference type="GO" id="GO:0008408">
    <property type="term" value="F:3'-5' exonuclease activity"/>
    <property type="evidence" value="ECO:0007669"/>
    <property type="project" value="InterPro"/>
</dbReference>
<dbReference type="Pfam" id="PF02811">
    <property type="entry name" value="PHP"/>
    <property type="match status" value="1"/>
</dbReference>
<gene>
    <name evidence="10" type="ORF">A2838_02325</name>
</gene>
<comment type="catalytic activity">
    <reaction evidence="8">
        <text>DNA(n) + a 2'-deoxyribonucleoside 5'-triphosphate = DNA(n+1) + diphosphate</text>
        <dbReference type="Rhea" id="RHEA:22508"/>
        <dbReference type="Rhea" id="RHEA-COMP:17339"/>
        <dbReference type="Rhea" id="RHEA-COMP:17340"/>
        <dbReference type="ChEBI" id="CHEBI:33019"/>
        <dbReference type="ChEBI" id="CHEBI:61560"/>
        <dbReference type="ChEBI" id="CHEBI:173112"/>
        <dbReference type="EC" id="2.7.7.7"/>
    </reaction>
</comment>
<comment type="caution">
    <text evidence="10">The sequence shown here is derived from an EMBL/GenBank/DDBJ whole genome shotgun (WGS) entry which is preliminary data.</text>
</comment>
<accession>A0A1G2SZI4</accession>
<organism evidence="10 11">
    <name type="scientific">Candidatus Zambryskibacteria bacterium RIFCSPHIGHO2_01_FULL_46_25</name>
    <dbReference type="NCBI Taxonomy" id="1802738"/>
    <lineage>
        <taxon>Bacteria</taxon>
        <taxon>Candidatus Zambryskiibacteriota</taxon>
    </lineage>
</organism>
<keyword evidence="4" id="KW-0808">Transferase</keyword>
<evidence type="ECO:0000256" key="6">
    <source>
        <dbReference type="ARBA" id="ARBA00022705"/>
    </source>
</evidence>
<reference evidence="10 11" key="1">
    <citation type="journal article" date="2016" name="Nat. Commun.">
        <title>Thousands of microbial genomes shed light on interconnected biogeochemical processes in an aquifer system.</title>
        <authorList>
            <person name="Anantharaman K."/>
            <person name="Brown C.T."/>
            <person name="Hug L.A."/>
            <person name="Sharon I."/>
            <person name="Castelle C.J."/>
            <person name="Probst A.J."/>
            <person name="Thomas B.C."/>
            <person name="Singh A."/>
            <person name="Wilkins M.J."/>
            <person name="Karaoz U."/>
            <person name="Brodie E.L."/>
            <person name="Williams K.H."/>
            <person name="Hubbard S.S."/>
            <person name="Banfield J.F."/>
        </authorList>
    </citation>
    <scope>NUCLEOTIDE SEQUENCE [LARGE SCALE GENOMIC DNA]</scope>
</reference>
<dbReference type="Gene3D" id="1.10.150.870">
    <property type="match status" value="1"/>
</dbReference>
<evidence type="ECO:0000256" key="7">
    <source>
        <dbReference type="ARBA" id="ARBA00022932"/>
    </source>
</evidence>
<dbReference type="AlphaFoldDB" id="A0A1G2SZI4"/>
<dbReference type="InterPro" id="IPR029460">
    <property type="entry name" value="DNAPol_HHH"/>
</dbReference>
<dbReference type="PANTHER" id="PTHR32294:SF0">
    <property type="entry name" value="DNA POLYMERASE III SUBUNIT ALPHA"/>
    <property type="match status" value="1"/>
</dbReference>
<dbReference type="InterPro" id="IPR012340">
    <property type="entry name" value="NA-bd_OB-fold"/>
</dbReference>
<dbReference type="GO" id="GO:0005737">
    <property type="term" value="C:cytoplasm"/>
    <property type="evidence" value="ECO:0007669"/>
    <property type="project" value="UniProtKB-SubCell"/>
</dbReference>
<dbReference type="Pfam" id="PF07733">
    <property type="entry name" value="DNA_pol3_alpha"/>
    <property type="match status" value="1"/>
</dbReference>
<dbReference type="InterPro" id="IPR011708">
    <property type="entry name" value="DNA_pol3_alpha_NTPase_dom"/>
</dbReference>
<sequence length="1030" mass="116411">MSKSSPFTHLHTHSHYSLLEALPKIPDLVKKAKKCGMESLALTDSGNLYGAIEFYKECKENGIKPIIGVDFYVALRTRHDKEARIDNQRSRLVLLAENETGYKNLLKLVSASYLEGFYYKPRIDRELLERYNEGLIAIAKEDLPAGRQGNNYKEIFKNNFFLESELAIYDVYYLEPEDRPAFETVKSIQEFINRGSFGEEEDLHFRTRDETKKDYKTNPEKLSKTVEIAERCNLILELGKWVFPNYVTKPGKSYDEELRDLVYEGLKKKSIEETPAIVERIEYELKVIRSKGYSPYFLVTADLLRYAHGHKILTNTRGSAAGSMVTYLAGITTVDPIKFALPFERFLNPDRPSPPDIDLDIADNRRDELIQYARDKYGVNHVAQIGTFGTMMARGAVRDVTRAMGLPYSLGDQIAKLIPLGAQGFPMTIDRAMKENPDLRKLYEEGGEAKTVMDMARKIEGNARHISVHAAGVVIAPSDLTDYTALQYDTKGEQKIITQYDMYSIEEAGLLKFDFLGIRNLATIAETFVRLEKIEGKIIKLEDIPIDDKKTYEMLARGETEGTFQLNGSGMTKALMDLKPTVIHDINVMVALYRPGPMDNIQEYIARKNGKKPITYLHPKMKTFLDTTYGVLVYQDDLLMTAIEVAGYTWGEVDKFRKAVGKKIPEEMKKQHVMFVEGCQKHGGMTEEKAEALWQLFVPFQGYGFNKAHAASYGHIAYVTAYLKANFPEIYMSAVLTAESGDVDTIGVMVNECKRMGIDVLPPSINESFSQFSVIKADIGLAYGSPQARPMYKIRFGLTTIKNFGQGISSSITAERKVNGKFKSLADFLDRVKDKNLNKKSLEALIKSGALDEFGERGELFANLENLLAYHKEQLNSSDNQNSLFGLMEDSTSLPSLRLRPGQPVSQKEKLFWEKDLLGLYISGHPLEEHRQKLVDKKMDISKLVDAPEGAEKVIAGMVEEARDVLTKNNERMVFMKLSDFTGSIEVAVFPRVLTEFRQFVEPEACIAIKGRISKRNGITSFVADKIKAL</sequence>
<dbReference type="InterPro" id="IPR004805">
    <property type="entry name" value="DnaE2/DnaE/PolC"/>
</dbReference>
<dbReference type="InterPro" id="IPR016195">
    <property type="entry name" value="Pol/histidinol_Pase-like"/>
</dbReference>
<dbReference type="GO" id="GO:0003676">
    <property type="term" value="F:nucleic acid binding"/>
    <property type="evidence" value="ECO:0007669"/>
    <property type="project" value="InterPro"/>
</dbReference>
<dbReference type="Gene3D" id="2.40.50.140">
    <property type="entry name" value="Nucleic acid-binding proteins"/>
    <property type="match status" value="1"/>
</dbReference>
<evidence type="ECO:0000256" key="4">
    <source>
        <dbReference type="ARBA" id="ARBA00022679"/>
    </source>
</evidence>
<comment type="subcellular location">
    <subcellularLocation>
        <location evidence="1">Cytoplasm</location>
    </subcellularLocation>
</comment>
<evidence type="ECO:0000256" key="3">
    <source>
        <dbReference type="ARBA" id="ARBA00019114"/>
    </source>
</evidence>
<evidence type="ECO:0000256" key="1">
    <source>
        <dbReference type="ARBA" id="ARBA00004496"/>
    </source>
</evidence>
<dbReference type="Gene3D" id="3.20.20.140">
    <property type="entry name" value="Metal-dependent hydrolases"/>
    <property type="match status" value="2"/>
</dbReference>
<proteinExistence type="predicted"/>
<protein>
    <recommendedName>
        <fullName evidence="3">DNA polymerase III subunit alpha</fullName>
        <ecNumber evidence="2">2.7.7.7</ecNumber>
    </recommendedName>
</protein>
<keyword evidence="5" id="KW-0548">Nucleotidyltransferase</keyword>
<keyword evidence="7" id="KW-0239">DNA-directed DNA polymerase</keyword>